<evidence type="ECO:0000256" key="2">
    <source>
        <dbReference type="SAM" id="MobiDB-lite"/>
    </source>
</evidence>
<dbReference type="EMBL" id="CACRXK020001278">
    <property type="protein sequence ID" value="CAB3988094.1"/>
    <property type="molecule type" value="Genomic_DNA"/>
</dbReference>
<proteinExistence type="predicted"/>
<feature type="coiled-coil region" evidence="1">
    <location>
        <begin position="56"/>
        <end position="125"/>
    </location>
</feature>
<accession>A0A7D9DKG9</accession>
<dbReference type="InterPro" id="IPR004244">
    <property type="entry name" value="Transposase_22"/>
</dbReference>
<sequence>MSLKRSAKSLNNSVNSTPIKPSKKEPKMQESNKVSLEEIWTVISSMNENLTKLDKLDAIETRLNNTDGEINNLKHSLTYQHDTTSEIQSSQKKQNEQIKKLEERVSKIEEEKEKMNREILDIKARSMRNNLLIFNIPESENEYPEKCVEKVYEILQNKLEIDDASSKMPIERAHRIGRNRRGNPKARLIVVKFLRYPDKELVKRSASKLKGTSIGIGEQFPKEIADIRKSLYPVLKKAKEDGNKVKLVKDKLYINGQLYYGK</sequence>
<evidence type="ECO:0000313" key="3">
    <source>
        <dbReference type="EMBL" id="CAB3988094.1"/>
    </source>
</evidence>
<comment type="caution">
    <text evidence="3">The sequence shown here is derived from an EMBL/GenBank/DDBJ whole genome shotgun (WGS) entry which is preliminary data.</text>
</comment>
<dbReference type="Gene3D" id="3.30.70.1820">
    <property type="entry name" value="L1 transposable element, RRM domain"/>
    <property type="match status" value="1"/>
</dbReference>
<protein>
    <submittedName>
        <fullName evidence="3">Unc-13-like C</fullName>
    </submittedName>
</protein>
<organism evidence="3 4">
    <name type="scientific">Paramuricea clavata</name>
    <name type="common">Red gorgonian</name>
    <name type="synonym">Violescent sea-whip</name>
    <dbReference type="NCBI Taxonomy" id="317549"/>
    <lineage>
        <taxon>Eukaryota</taxon>
        <taxon>Metazoa</taxon>
        <taxon>Cnidaria</taxon>
        <taxon>Anthozoa</taxon>
        <taxon>Octocorallia</taxon>
        <taxon>Malacalcyonacea</taxon>
        <taxon>Plexauridae</taxon>
        <taxon>Paramuricea</taxon>
    </lineage>
</organism>
<dbReference type="Proteomes" id="UP001152795">
    <property type="component" value="Unassembled WGS sequence"/>
</dbReference>
<gene>
    <name evidence="3" type="ORF">PACLA_8A057839</name>
</gene>
<name>A0A7D9DKG9_PARCT</name>
<dbReference type="OrthoDB" id="6079384at2759"/>
<feature type="compositionally biased region" description="Polar residues" evidence="2">
    <location>
        <begin position="8"/>
        <end position="19"/>
    </location>
</feature>
<dbReference type="AlphaFoldDB" id="A0A7D9DKG9"/>
<keyword evidence="1" id="KW-0175">Coiled coil</keyword>
<reference evidence="3" key="1">
    <citation type="submission" date="2020-04" db="EMBL/GenBank/DDBJ databases">
        <authorList>
            <person name="Alioto T."/>
            <person name="Alioto T."/>
            <person name="Gomez Garrido J."/>
        </authorList>
    </citation>
    <scope>NUCLEOTIDE SEQUENCE</scope>
    <source>
        <strain evidence="3">A484AB</strain>
    </source>
</reference>
<feature type="region of interest" description="Disordered" evidence="2">
    <location>
        <begin position="1"/>
        <end position="33"/>
    </location>
</feature>
<evidence type="ECO:0000313" key="4">
    <source>
        <dbReference type="Proteomes" id="UP001152795"/>
    </source>
</evidence>
<keyword evidence="4" id="KW-1185">Reference proteome</keyword>
<dbReference type="PANTHER" id="PTHR11505">
    <property type="entry name" value="L1 TRANSPOSABLE ELEMENT-RELATED"/>
    <property type="match status" value="1"/>
</dbReference>
<evidence type="ECO:0000256" key="1">
    <source>
        <dbReference type="SAM" id="Coils"/>
    </source>
</evidence>